<dbReference type="AlphaFoldDB" id="K6Z3F4"/>
<dbReference type="InterPro" id="IPR000192">
    <property type="entry name" value="Aminotrans_V_dom"/>
</dbReference>
<evidence type="ECO:0000256" key="1">
    <source>
        <dbReference type="ARBA" id="ARBA00022642"/>
    </source>
</evidence>
<dbReference type="Pfam" id="PF00266">
    <property type="entry name" value="Aminotran_5"/>
    <property type="match status" value="1"/>
</dbReference>
<dbReference type="STRING" id="1121922.GCA_000428905_03530"/>
<dbReference type="InterPro" id="IPR015422">
    <property type="entry name" value="PyrdxlP-dep_Trfase_small"/>
</dbReference>
<dbReference type="EMBL" id="BAEQ01000066">
    <property type="protein sequence ID" value="GAC30761.1"/>
    <property type="molecule type" value="Genomic_DNA"/>
</dbReference>
<evidence type="ECO:0000256" key="3">
    <source>
        <dbReference type="ARBA" id="ARBA00022898"/>
    </source>
</evidence>
<sequence>MQTKQHKSRFNLPAGIYALAHSVGPLPKVSKIALQEHYLAPWEQLGGDAWPKWLQSIDSFCIAIASLINATANEICPQPNLASGFSAYLTAIAKLSENQGKWRILMHQDAFASMGFVVTGLAKSYGLELILVQGSPNDRDAWTTELAKGHVLACLFTHVHSNTSMKSDIVRLVELAKKHDTCALVDIAQSVGIVPVDANEWGADAIFGSCVKWLCGGPGAGFMFIKAVQIAKLNPDPVGWFSHQNPFEFDITHYAPANNARRFWGGTPSVASYVTACASINMILDIGVAQVALHNLELKRYLLQCLPSKVTIKPSEEELYQQGGSLCIGCDDMDTAAIKLNQAGVRYDRRGNIFRLSLHISNSLDDVEKIAECFV</sequence>
<dbReference type="InterPro" id="IPR015424">
    <property type="entry name" value="PyrdxlP-dep_Trfase"/>
</dbReference>
<dbReference type="GO" id="GO:0030429">
    <property type="term" value="F:kynureninase activity"/>
    <property type="evidence" value="ECO:0007669"/>
    <property type="project" value="InterPro"/>
</dbReference>
<dbReference type="GO" id="GO:0030170">
    <property type="term" value="F:pyridoxal phosphate binding"/>
    <property type="evidence" value="ECO:0007669"/>
    <property type="project" value="InterPro"/>
</dbReference>
<dbReference type="PANTHER" id="PTHR14084:SF0">
    <property type="entry name" value="KYNURENINASE"/>
    <property type="match status" value="1"/>
</dbReference>
<comment type="caution">
    <text evidence="5">The sequence shown here is derived from an EMBL/GenBank/DDBJ whole genome shotgun (WGS) entry which is preliminary data.</text>
</comment>
<dbReference type="GO" id="GO:0009435">
    <property type="term" value="P:NAD+ biosynthetic process"/>
    <property type="evidence" value="ECO:0007669"/>
    <property type="project" value="InterPro"/>
</dbReference>
<dbReference type="Gene3D" id="3.90.1150.10">
    <property type="entry name" value="Aspartate Aminotransferase, domain 1"/>
    <property type="match status" value="1"/>
</dbReference>
<keyword evidence="2" id="KW-0378">Hydrolase</keyword>
<dbReference type="GO" id="GO:0043420">
    <property type="term" value="P:anthranilate metabolic process"/>
    <property type="evidence" value="ECO:0007669"/>
    <property type="project" value="TreeGrafter"/>
</dbReference>
<keyword evidence="3" id="KW-0663">Pyridoxal phosphate</keyword>
<keyword evidence="6" id="KW-1185">Reference proteome</keyword>
<dbReference type="GO" id="GO:0019441">
    <property type="term" value="P:L-tryptophan catabolic process to kynurenine"/>
    <property type="evidence" value="ECO:0007669"/>
    <property type="project" value="TreeGrafter"/>
</dbReference>
<dbReference type="InterPro" id="IPR015421">
    <property type="entry name" value="PyrdxlP-dep_Trfase_major"/>
</dbReference>
<keyword evidence="1" id="KW-0662">Pyridine nucleotide biosynthesis</keyword>
<name>K6Z3F4_9ALTE</name>
<evidence type="ECO:0000256" key="2">
    <source>
        <dbReference type="ARBA" id="ARBA00022801"/>
    </source>
</evidence>
<evidence type="ECO:0000313" key="6">
    <source>
        <dbReference type="Proteomes" id="UP000006251"/>
    </source>
</evidence>
<dbReference type="RefSeq" id="WP_006015358.1">
    <property type="nucleotide sequence ID" value="NZ_AUAV01000023.1"/>
</dbReference>
<gene>
    <name evidence="5" type="ORF">GPAL_3921</name>
</gene>
<evidence type="ECO:0000313" key="5">
    <source>
        <dbReference type="EMBL" id="GAC30761.1"/>
    </source>
</evidence>
<feature type="domain" description="Aminotransferase class V" evidence="4">
    <location>
        <begin position="153"/>
        <end position="337"/>
    </location>
</feature>
<organism evidence="5 6">
    <name type="scientific">Brumicola pallidula DSM 14239 = ACAM 615</name>
    <dbReference type="NCBI Taxonomy" id="1121922"/>
    <lineage>
        <taxon>Bacteria</taxon>
        <taxon>Pseudomonadati</taxon>
        <taxon>Pseudomonadota</taxon>
        <taxon>Gammaproteobacteria</taxon>
        <taxon>Alteromonadales</taxon>
        <taxon>Alteromonadaceae</taxon>
        <taxon>Brumicola</taxon>
    </lineage>
</organism>
<dbReference type="InterPro" id="IPR010111">
    <property type="entry name" value="Kynureninase"/>
</dbReference>
<protein>
    <recommendedName>
        <fullName evidence="4">Aminotransferase class V domain-containing protein</fullName>
    </recommendedName>
</protein>
<dbReference type="Gene3D" id="3.40.640.10">
    <property type="entry name" value="Type I PLP-dependent aspartate aminotransferase-like (Major domain)"/>
    <property type="match status" value="1"/>
</dbReference>
<evidence type="ECO:0000259" key="4">
    <source>
        <dbReference type="Pfam" id="PF00266"/>
    </source>
</evidence>
<dbReference type="Proteomes" id="UP000006251">
    <property type="component" value="Unassembled WGS sequence"/>
</dbReference>
<dbReference type="SUPFAM" id="SSF53383">
    <property type="entry name" value="PLP-dependent transferases"/>
    <property type="match status" value="1"/>
</dbReference>
<dbReference type="PANTHER" id="PTHR14084">
    <property type="entry name" value="KYNURENINASE"/>
    <property type="match status" value="1"/>
</dbReference>
<dbReference type="OrthoDB" id="9764293at2"/>
<proteinExistence type="predicted"/>
<reference evidence="6" key="1">
    <citation type="journal article" date="2014" name="Environ. Microbiol.">
        <title>Comparative genomics of the marine bacterial genus Glaciecola reveals the high degree of genomic diversity and genomic characteristic for cold adaptation.</title>
        <authorList>
            <person name="Qin Q.L."/>
            <person name="Xie B.B."/>
            <person name="Yu Y."/>
            <person name="Shu Y.L."/>
            <person name="Rong J.C."/>
            <person name="Zhang Y.J."/>
            <person name="Zhao D.L."/>
            <person name="Chen X.L."/>
            <person name="Zhang X.Y."/>
            <person name="Chen B."/>
            <person name="Zhou B.C."/>
            <person name="Zhang Y.Z."/>
        </authorList>
    </citation>
    <scope>NUCLEOTIDE SEQUENCE [LARGE SCALE GENOMIC DNA]</scope>
    <source>
        <strain evidence="6">ACAM 615</strain>
    </source>
</reference>
<accession>K6Z3F4</accession>
<dbReference type="GO" id="GO:0005737">
    <property type="term" value="C:cytoplasm"/>
    <property type="evidence" value="ECO:0007669"/>
    <property type="project" value="InterPro"/>
</dbReference>